<evidence type="ECO:0000256" key="1">
    <source>
        <dbReference type="SAM" id="MobiDB-lite"/>
    </source>
</evidence>
<evidence type="ECO:0000313" key="3">
    <source>
        <dbReference type="Proteomes" id="UP001150904"/>
    </source>
</evidence>
<reference evidence="2" key="2">
    <citation type="journal article" date="2023" name="IMA Fungus">
        <title>Comparative genomic study of the Penicillium genus elucidates a diverse pangenome and 15 lateral gene transfer events.</title>
        <authorList>
            <person name="Petersen C."/>
            <person name="Sorensen T."/>
            <person name="Nielsen M.R."/>
            <person name="Sondergaard T.E."/>
            <person name="Sorensen J.L."/>
            <person name="Fitzpatrick D.A."/>
            <person name="Frisvad J.C."/>
            <person name="Nielsen K.L."/>
        </authorList>
    </citation>
    <scope>NUCLEOTIDE SEQUENCE</scope>
    <source>
        <strain evidence="2">IBT 15544</strain>
    </source>
</reference>
<proteinExistence type="predicted"/>
<feature type="compositionally biased region" description="Low complexity" evidence="1">
    <location>
        <begin position="181"/>
        <end position="191"/>
    </location>
</feature>
<dbReference type="RefSeq" id="XP_058310979.1">
    <property type="nucleotide sequence ID" value="XM_058451517.1"/>
</dbReference>
<organism evidence="2 3">
    <name type="scientific">Penicillium cinerascens</name>
    <dbReference type="NCBI Taxonomy" id="70096"/>
    <lineage>
        <taxon>Eukaryota</taxon>
        <taxon>Fungi</taxon>
        <taxon>Dikarya</taxon>
        <taxon>Ascomycota</taxon>
        <taxon>Pezizomycotina</taxon>
        <taxon>Eurotiomycetes</taxon>
        <taxon>Eurotiomycetidae</taxon>
        <taxon>Eurotiales</taxon>
        <taxon>Aspergillaceae</taxon>
        <taxon>Penicillium</taxon>
    </lineage>
</organism>
<accession>A0A9W9T836</accession>
<reference evidence="2" key="1">
    <citation type="submission" date="2022-12" db="EMBL/GenBank/DDBJ databases">
        <authorList>
            <person name="Petersen C."/>
        </authorList>
    </citation>
    <scope>NUCLEOTIDE SEQUENCE</scope>
    <source>
        <strain evidence="2">IBT 15544</strain>
    </source>
</reference>
<name>A0A9W9T836_9EURO</name>
<dbReference type="OrthoDB" id="5364171at2759"/>
<dbReference type="GeneID" id="83178818"/>
<evidence type="ECO:0000313" key="2">
    <source>
        <dbReference type="EMBL" id="KAJ5212809.1"/>
    </source>
</evidence>
<dbReference type="Proteomes" id="UP001150904">
    <property type="component" value="Unassembled WGS sequence"/>
</dbReference>
<protein>
    <submittedName>
        <fullName evidence="2">Uncharacterized protein</fullName>
    </submittedName>
</protein>
<feature type="region of interest" description="Disordered" evidence="1">
    <location>
        <begin position="181"/>
        <end position="204"/>
    </location>
</feature>
<dbReference type="EMBL" id="JAPQKR010000008">
    <property type="protein sequence ID" value="KAJ5212809.1"/>
    <property type="molecule type" value="Genomic_DNA"/>
</dbReference>
<comment type="caution">
    <text evidence="2">The sequence shown here is derived from an EMBL/GenBank/DDBJ whole genome shotgun (WGS) entry which is preliminary data.</text>
</comment>
<sequence length="253" mass="28491">MVFYAYAISSTHTEEWRFIIAASSVEVMDEWYRSSVEDGMDHLKRKSPELYTYDYKKNYPYDFVYKEGKAANVKYSILFTLVHNAWSIFSTTFFNQFVPDHISGKTFYIRSKSNPRVFWNLSGGTVFASKAARTRFRITSRGVSRGEVILPQDRITISAIDSKALKESTIHWKPDNTFVADAPDAAGGPQVPQGPPGSGSLGHPYPGYVPGAVSEFTFADFKKNLLARGKDVEEADALVSWFTDGGEEWELCN</sequence>
<keyword evidence="3" id="KW-1185">Reference proteome</keyword>
<dbReference type="AlphaFoldDB" id="A0A9W9T836"/>
<gene>
    <name evidence="2" type="ORF">N7498_004455</name>
</gene>